<feature type="domain" description="NADH-ubiquinone oxidoreductase 51kDa subunit iron-sulphur binding" evidence="6">
    <location>
        <begin position="307"/>
        <end position="348"/>
    </location>
</feature>
<keyword evidence="3" id="KW-0479">Metal-binding</keyword>
<evidence type="ECO:0000256" key="3">
    <source>
        <dbReference type="ARBA" id="ARBA00022723"/>
    </source>
</evidence>
<dbReference type="SUPFAM" id="SSF142984">
    <property type="entry name" value="Nqo1 middle domain-like"/>
    <property type="match status" value="1"/>
</dbReference>
<proteinExistence type="inferred from homology"/>
<evidence type="ECO:0000256" key="1">
    <source>
        <dbReference type="ARBA" id="ARBA00007523"/>
    </source>
</evidence>
<dbReference type="SUPFAM" id="SSF142019">
    <property type="entry name" value="Nqo1 FMN-binding domain-like"/>
    <property type="match status" value="1"/>
</dbReference>
<dbReference type="InterPro" id="IPR011538">
    <property type="entry name" value="Nuo51_FMN-bd"/>
</dbReference>
<dbReference type="PANTHER" id="PTHR43578:SF3">
    <property type="entry name" value="NADH-QUINONE OXIDOREDUCTASE SUBUNIT F"/>
    <property type="match status" value="1"/>
</dbReference>
<dbReference type="EMBL" id="UINC01080106">
    <property type="protein sequence ID" value="SVC22741.1"/>
    <property type="molecule type" value="Genomic_DNA"/>
</dbReference>
<dbReference type="SUPFAM" id="SSF140490">
    <property type="entry name" value="Nqo1C-terminal domain-like"/>
    <property type="match status" value="1"/>
</dbReference>
<dbReference type="GO" id="GO:0051539">
    <property type="term" value="F:4 iron, 4 sulfur cluster binding"/>
    <property type="evidence" value="ECO:0007669"/>
    <property type="project" value="UniProtKB-KW"/>
</dbReference>
<dbReference type="GO" id="GO:0008137">
    <property type="term" value="F:NADH dehydrogenase (ubiquinone) activity"/>
    <property type="evidence" value="ECO:0007669"/>
    <property type="project" value="InterPro"/>
</dbReference>
<keyword evidence="4" id="KW-0408">Iron</keyword>
<evidence type="ECO:0000256" key="2">
    <source>
        <dbReference type="ARBA" id="ARBA00022485"/>
    </source>
</evidence>
<dbReference type="Gene3D" id="3.10.20.600">
    <property type="match status" value="1"/>
</dbReference>
<dbReference type="GO" id="GO:0046872">
    <property type="term" value="F:metal ion binding"/>
    <property type="evidence" value="ECO:0007669"/>
    <property type="project" value="UniProtKB-KW"/>
</dbReference>
<dbReference type="InterPro" id="IPR001949">
    <property type="entry name" value="NADH-UbQ_OxRdtase_51kDa_CS"/>
</dbReference>
<dbReference type="AlphaFoldDB" id="A0A382KJ63"/>
<feature type="non-terminal residue" evidence="7">
    <location>
        <position position="1"/>
    </location>
</feature>
<dbReference type="InterPro" id="IPR037207">
    <property type="entry name" value="Nuop51_4Fe4S-bd_sf"/>
</dbReference>
<dbReference type="FunFam" id="3.40.50.11540:FF:000001">
    <property type="entry name" value="NADH dehydrogenase [ubiquinone] flavoprotein 1, mitochondrial"/>
    <property type="match status" value="1"/>
</dbReference>
<dbReference type="GO" id="GO:0010181">
    <property type="term" value="F:FMN binding"/>
    <property type="evidence" value="ECO:0007669"/>
    <property type="project" value="InterPro"/>
</dbReference>
<dbReference type="Gene3D" id="3.40.50.11540">
    <property type="entry name" value="NADH-ubiquinone oxidoreductase 51kDa subunit"/>
    <property type="match status" value="1"/>
</dbReference>
<dbReference type="InterPro" id="IPR019575">
    <property type="entry name" value="Nuop51_4Fe4S-bd"/>
</dbReference>
<reference evidence="7" key="1">
    <citation type="submission" date="2018-05" db="EMBL/GenBank/DDBJ databases">
        <authorList>
            <person name="Lanie J.A."/>
            <person name="Ng W.-L."/>
            <person name="Kazmierczak K.M."/>
            <person name="Andrzejewski T.M."/>
            <person name="Davidsen T.M."/>
            <person name="Wayne K.J."/>
            <person name="Tettelin H."/>
            <person name="Glass J.I."/>
            <person name="Rusch D."/>
            <person name="Podicherti R."/>
            <person name="Tsui H.-C.T."/>
            <person name="Winkler M.E."/>
        </authorList>
    </citation>
    <scope>NUCLEOTIDE SEQUENCE</scope>
</reference>
<keyword evidence="2" id="KW-0004">4Fe-4S</keyword>
<protein>
    <recommendedName>
        <fullName evidence="6">NADH-ubiquinone oxidoreductase 51kDa subunit iron-sulphur binding domain-containing protein</fullName>
    </recommendedName>
</protein>
<sequence length="398" mass="42910">YQKFGGYQGIGGIVGRMQPAEVIDLISQSQLAGRGGAGFPTGLKWKSVAEAENNPKTVVCNADEGEPGCFKDRAILDYDPHAVIEGMIIAAYATGATRGFIYLRYEYPETFKVLECAITEARNAGLLGDRILGQEFSFEIYLRRGAGAYICGEEGALLNSLEGKRPFPRNRPPYPVTHGFENLPTAVNNVETLAAVPPIVNRGAEWYQNLGGNGHAGTKIISLSGDVQKPGNYEVPIGLPLKTLLYDWASGPLTGRSIQAVTMAGVSGGFLAEEDVNITLDDPSIKSKGSYLGSGGIIVFDDSRDMVEIACNIMKFYAEESCGKCFPCRIGTQRLVERLEGKAGPKEVNLWLKEVEDIGQTMQAISACGLGISAPLITESLIRYFPDQVVRHAESGKS</sequence>
<gene>
    <name evidence="7" type="ORF">METZ01_LOCUS275595</name>
</gene>
<dbReference type="PROSITE" id="PS00645">
    <property type="entry name" value="COMPLEX1_51K_2"/>
    <property type="match status" value="1"/>
</dbReference>
<organism evidence="7">
    <name type="scientific">marine metagenome</name>
    <dbReference type="NCBI Taxonomy" id="408172"/>
    <lineage>
        <taxon>unclassified sequences</taxon>
        <taxon>metagenomes</taxon>
        <taxon>ecological metagenomes</taxon>
    </lineage>
</organism>
<accession>A0A382KJ63</accession>
<evidence type="ECO:0000313" key="7">
    <source>
        <dbReference type="EMBL" id="SVC22741.1"/>
    </source>
</evidence>
<evidence type="ECO:0000256" key="5">
    <source>
        <dbReference type="ARBA" id="ARBA00023014"/>
    </source>
</evidence>
<dbReference type="PANTHER" id="PTHR43578">
    <property type="entry name" value="NADH-QUINONE OXIDOREDUCTASE SUBUNIT F"/>
    <property type="match status" value="1"/>
</dbReference>
<evidence type="ECO:0000259" key="6">
    <source>
        <dbReference type="SMART" id="SM00928"/>
    </source>
</evidence>
<dbReference type="Pfam" id="PF01512">
    <property type="entry name" value="Complex1_51K"/>
    <property type="match status" value="1"/>
</dbReference>
<name>A0A382KJ63_9ZZZZ</name>
<dbReference type="Pfam" id="PF10589">
    <property type="entry name" value="NADH_4Fe-4S"/>
    <property type="match status" value="1"/>
</dbReference>
<comment type="similarity">
    <text evidence="1">Belongs to the complex I 51 kDa subunit family.</text>
</comment>
<keyword evidence="5" id="KW-0411">Iron-sulfur</keyword>
<dbReference type="SMART" id="SM00928">
    <property type="entry name" value="NADH_4Fe-4S"/>
    <property type="match status" value="1"/>
</dbReference>
<dbReference type="InterPro" id="IPR037225">
    <property type="entry name" value="Nuo51_FMN-bd_sf"/>
</dbReference>
<dbReference type="Gene3D" id="1.20.1440.230">
    <property type="entry name" value="NADH-ubiquinone oxidoreductase 51kDa subunit, iron-sulphur binding domain"/>
    <property type="match status" value="1"/>
</dbReference>
<evidence type="ECO:0000256" key="4">
    <source>
        <dbReference type="ARBA" id="ARBA00023004"/>
    </source>
</evidence>